<dbReference type="PROSITE" id="PS50995">
    <property type="entry name" value="HTH_MARR_2"/>
    <property type="match status" value="1"/>
</dbReference>
<reference evidence="2 3" key="1">
    <citation type="submission" date="2018-03" db="EMBL/GenBank/DDBJ databases">
        <authorList>
            <person name="Keele B.F."/>
        </authorList>
    </citation>
    <scope>NUCLEOTIDE SEQUENCE [LARGE SCALE GENOMIC DNA]</scope>
    <source>
        <strain evidence="2 3">CECT 8626</strain>
    </source>
</reference>
<dbReference type="AlphaFoldDB" id="A0A2R8B873"/>
<sequence>MNESHLPEFNLDRFTPYRVAVAAQKLSEELAKHYRQEFGISIPEWRVLAHLAHSGDVSVRDIEVRVAMEKSKVSRAASRLESAGHIAKSVNDSDRRLLQLSLTPKGRALMAKLLPLALSFQEEIEARLAETFDGFEAGIDRLLWEQE</sequence>
<dbReference type="PANTHER" id="PTHR33164:SF57">
    <property type="entry name" value="MARR-FAMILY TRANSCRIPTIONAL REGULATOR"/>
    <property type="match status" value="1"/>
</dbReference>
<dbReference type="SUPFAM" id="SSF46785">
    <property type="entry name" value="Winged helix' DNA-binding domain"/>
    <property type="match status" value="1"/>
</dbReference>
<dbReference type="EMBL" id="OMOQ01000001">
    <property type="protein sequence ID" value="SPH18827.1"/>
    <property type="molecule type" value="Genomic_DNA"/>
</dbReference>
<dbReference type="OrthoDB" id="8906692at2"/>
<dbReference type="Pfam" id="PF12802">
    <property type="entry name" value="MarR_2"/>
    <property type="match status" value="1"/>
</dbReference>
<dbReference type="SMART" id="SM00347">
    <property type="entry name" value="HTH_MARR"/>
    <property type="match status" value="1"/>
</dbReference>
<keyword evidence="3" id="KW-1185">Reference proteome</keyword>
<protein>
    <submittedName>
        <fullName evidence="2">Putative HTH-type transcriptional regulator YusO</fullName>
    </submittedName>
</protein>
<name>A0A2R8B873_9RHOB</name>
<dbReference type="InterPro" id="IPR000835">
    <property type="entry name" value="HTH_MarR-typ"/>
</dbReference>
<dbReference type="GO" id="GO:0003700">
    <property type="term" value="F:DNA-binding transcription factor activity"/>
    <property type="evidence" value="ECO:0007669"/>
    <property type="project" value="InterPro"/>
</dbReference>
<gene>
    <name evidence="2" type="primary">yusO</name>
    <name evidence="2" type="ORF">DEA8626_02372</name>
</gene>
<accession>A0A2R8B873</accession>
<evidence type="ECO:0000313" key="2">
    <source>
        <dbReference type="EMBL" id="SPH18827.1"/>
    </source>
</evidence>
<organism evidence="2 3">
    <name type="scientific">Albidovulum aquaemixtae</name>
    <dbReference type="NCBI Taxonomy" id="1542388"/>
    <lineage>
        <taxon>Bacteria</taxon>
        <taxon>Pseudomonadati</taxon>
        <taxon>Pseudomonadota</taxon>
        <taxon>Alphaproteobacteria</taxon>
        <taxon>Rhodobacterales</taxon>
        <taxon>Paracoccaceae</taxon>
        <taxon>Albidovulum</taxon>
    </lineage>
</organism>
<evidence type="ECO:0000313" key="3">
    <source>
        <dbReference type="Proteomes" id="UP000244924"/>
    </source>
</evidence>
<dbReference type="RefSeq" id="WP_108853229.1">
    <property type="nucleotide sequence ID" value="NZ_OMOQ01000001.1"/>
</dbReference>
<evidence type="ECO:0000259" key="1">
    <source>
        <dbReference type="PROSITE" id="PS50995"/>
    </source>
</evidence>
<dbReference type="PRINTS" id="PR00598">
    <property type="entry name" value="HTHMARR"/>
</dbReference>
<dbReference type="Proteomes" id="UP000244924">
    <property type="component" value="Unassembled WGS sequence"/>
</dbReference>
<dbReference type="InterPro" id="IPR036388">
    <property type="entry name" value="WH-like_DNA-bd_sf"/>
</dbReference>
<proteinExistence type="predicted"/>
<dbReference type="InterPro" id="IPR036390">
    <property type="entry name" value="WH_DNA-bd_sf"/>
</dbReference>
<dbReference type="Gene3D" id="1.10.10.10">
    <property type="entry name" value="Winged helix-like DNA-binding domain superfamily/Winged helix DNA-binding domain"/>
    <property type="match status" value="1"/>
</dbReference>
<dbReference type="InterPro" id="IPR039422">
    <property type="entry name" value="MarR/SlyA-like"/>
</dbReference>
<dbReference type="GO" id="GO:0006950">
    <property type="term" value="P:response to stress"/>
    <property type="evidence" value="ECO:0007669"/>
    <property type="project" value="TreeGrafter"/>
</dbReference>
<dbReference type="PANTHER" id="PTHR33164">
    <property type="entry name" value="TRANSCRIPTIONAL REGULATOR, MARR FAMILY"/>
    <property type="match status" value="1"/>
</dbReference>
<feature type="domain" description="HTH marR-type" evidence="1">
    <location>
        <begin position="1"/>
        <end position="147"/>
    </location>
</feature>